<sequence length="98" mass="10948">MVEVRYGGISPGCWTDFLAVDLMRPTTIVAYVEMVGILICSKDSGRTGSSLLTCRLCEKKGTRFEADEEMCGDDEDREALQETIKNMQVSTELVFRSI</sequence>
<gene>
    <name evidence="1" type="ORF">LSALG_LOCUS531</name>
</gene>
<evidence type="ECO:0000313" key="2">
    <source>
        <dbReference type="Proteomes" id="UP001177003"/>
    </source>
</evidence>
<dbReference type="AlphaFoldDB" id="A0AA35VH07"/>
<keyword evidence="2" id="KW-1185">Reference proteome</keyword>
<reference evidence="1" key="1">
    <citation type="submission" date="2023-04" db="EMBL/GenBank/DDBJ databases">
        <authorList>
            <person name="Vijverberg K."/>
            <person name="Xiong W."/>
            <person name="Schranz E."/>
        </authorList>
    </citation>
    <scope>NUCLEOTIDE SEQUENCE</scope>
</reference>
<dbReference type="Proteomes" id="UP001177003">
    <property type="component" value="Chromosome 0"/>
</dbReference>
<accession>A0AA35VH07</accession>
<proteinExistence type="predicted"/>
<dbReference type="EMBL" id="OX465086">
    <property type="protein sequence ID" value="CAI9259648.1"/>
    <property type="molecule type" value="Genomic_DNA"/>
</dbReference>
<name>A0AA35VH07_LACSI</name>
<organism evidence="1 2">
    <name type="scientific">Lactuca saligna</name>
    <name type="common">Willowleaf lettuce</name>
    <dbReference type="NCBI Taxonomy" id="75948"/>
    <lineage>
        <taxon>Eukaryota</taxon>
        <taxon>Viridiplantae</taxon>
        <taxon>Streptophyta</taxon>
        <taxon>Embryophyta</taxon>
        <taxon>Tracheophyta</taxon>
        <taxon>Spermatophyta</taxon>
        <taxon>Magnoliopsida</taxon>
        <taxon>eudicotyledons</taxon>
        <taxon>Gunneridae</taxon>
        <taxon>Pentapetalae</taxon>
        <taxon>asterids</taxon>
        <taxon>campanulids</taxon>
        <taxon>Asterales</taxon>
        <taxon>Asteraceae</taxon>
        <taxon>Cichorioideae</taxon>
        <taxon>Cichorieae</taxon>
        <taxon>Lactucinae</taxon>
        <taxon>Lactuca</taxon>
    </lineage>
</organism>
<protein>
    <submittedName>
        <fullName evidence="1">Uncharacterized protein</fullName>
    </submittedName>
</protein>
<evidence type="ECO:0000313" key="1">
    <source>
        <dbReference type="EMBL" id="CAI9259648.1"/>
    </source>
</evidence>